<evidence type="ECO:0000259" key="3">
    <source>
        <dbReference type="PROSITE" id="PS51840"/>
    </source>
</evidence>
<feature type="compositionally biased region" description="Low complexity" evidence="2">
    <location>
        <begin position="166"/>
        <end position="177"/>
    </location>
</feature>
<proteinExistence type="predicted"/>
<keyword evidence="1" id="KW-0175">Coiled coil</keyword>
<organism evidence="4 5">
    <name type="scientific">Prymnesium parvum</name>
    <name type="common">Toxic golden alga</name>
    <dbReference type="NCBI Taxonomy" id="97485"/>
    <lineage>
        <taxon>Eukaryota</taxon>
        <taxon>Haptista</taxon>
        <taxon>Haptophyta</taxon>
        <taxon>Prymnesiophyceae</taxon>
        <taxon>Prymnesiales</taxon>
        <taxon>Prymnesiaceae</taxon>
        <taxon>Prymnesium</taxon>
    </lineage>
</organism>
<sequence>MTSHFTRRGPTFKYHFSIHVSAVTLRDGVQTPPDAAFSVAWKRGEKLATTSPLAASTLLIACEQTLSLVCTMYKAPPQGGAGVFASKDSSLTLLQGRAGRPLSTFKQLGKVQLDLAPYASIEETRSERKLVLLHDGVPVADVALVISSRWLKNFGRVRGESANDLASSRAGSSGSSGWPTADEDTQSECASDAASDAGSARSEAELDTDDEIALMEAQHKQVKSVRPPGKPPAAAKDSSRRLPRLRFGLRAADASASLEEWRARAEAAEEARAAAEAEADEARACVAELRRQLEEAEPRLAAQADQAALYDKLLADVEALRAEAHRRDEEGVASALALSRAQEEAAAARREAAALREEAEGEARRRGEAEAESCRLGAAEASDGEAARRREEAMAAEVAEARAEAAAVRRELEARAAEVEQLRGTERAAVLQMSREVASRRAEAHATVAQLERRALLFASLAEEEAAGESARARRQWREAQAKREEVVHALADALLAEGKRWNAAGDTAAARGFFEQSYVLQPRAVALLSVANMSLKLCERETAAELYRKVVAAAEAGGEAGGVRMAPPNDKELAMAERKLVEALGGGEAEGGAPAAAEEEPLDPLSLERQLRLRLSAEVVRLQAQLEQTRGEGAPAERRGDGGEASAGSQLEAVLTQLHRAKAETARALREKAAMAKELLQQTRLQRKAKEQRLQLREANTKLEVQLLTQGGAERRGGEARAPAAPPAAEVEGDEAEAMLHQVLQEHAERVMLLTNENHELRAQLIALEAKMAEPRA</sequence>
<evidence type="ECO:0000313" key="4">
    <source>
        <dbReference type="EMBL" id="KAL1504013.1"/>
    </source>
</evidence>
<dbReference type="EMBL" id="JBGBPQ010000020">
    <property type="protein sequence ID" value="KAL1504013.1"/>
    <property type="molecule type" value="Genomic_DNA"/>
</dbReference>
<reference evidence="4 5" key="1">
    <citation type="journal article" date="2024" name="Science">
        <title>Giant polyketide synthase enzymes in the biosynthesis of giant marine polyether toxins.</title>
        <authorList>
            <person name="Fallon T.R."/>
            <person name="Shende V.V."/>
            <person name="Wierzbicki I.H."/>
            <person name="Pendleton A.L."/>
            <person name="Watervoot N.F."/>
            <person name="Auber R.P."/>
            <person name="Gonzalez D.J."/>
            <person name="Wisecaver J.H."/>
            <person name="Moore B.S."/>
        </authorList>
    </citation>
    <scope>NUCLEOTIDE SEQUENCE [LARGE SCALE GENOMIC DNA]</scope>
    <source>
        <strain evidence="4 5">12B1</strain>
    </source>
</reference>
<name>A0AB34IRX6_PRYPA</name>
<feature type="domain" description="C2 NT-type" evidence="3">
    <location>
        <begin position="4"/>
        <end position="150"/>
    </location>
</feature>
<feature type="region of interest" description="Disordered" evidence="2">
    <location>
        <begin position="218"/>
        <end position="241"/>
    </location>
</feature>
<accession>A0AB34IRX6</accession>
<feature type="coiled-coil region" evidence="1">
    <location>
        <begin position="667"/>
        <end position="707"/>
    </location>
</feature>
<feature type="compositionally biased region" description="Low complexity" evidence="2">
    <location>
        <begin position="187"/>
        <end position="201"/>
    </location>
</feature>
<feature type="region of interest" description="Disordered" evidence="2">
    <location>
        <begin position="162"/>
        <end position="206"/>
    </location>
</feature>
<evidence type="ECO:0000256" key="2">
    <source>
        <dbReference type="SAM" id="MobiDB-lite"/>
    </source>
</evidence>
<dbReference type="Pfam" id="PF10358">
    <property type="entry name" value="NT-C2"/>
    <property type="match status" value="1"/>
</dbReference>
<feature type="region of interest" description="Disordered" evidence="2">
    <location>
        <begin position="627"/>
        <end position="649"/>
    </location>
</feature>
<dbReference type="InterPro" id="IPR019448">
    <property type="entry name" value="NT-C2"/>
</dbReference>
<feature type="region of interest" description="Disordered" evidence="2">
    <location>
        <begin position="359"/>
        <end position="389"/>
    </location>
</feature>
<protein>
    <recommendedName>
        <fullName evidence="3">C2 NT-type domain-containing protein</fullName>
    </recommendedName>
</protein>
<evidence type="ECO:0000313" key="5">
    <source>
        <dbReference type="Proteomes" id="UP001515480"/>
    </source>
</evidence>
<dbReference type="AlphaFoldDB" id="A0AB34IRX6"/>
<feature type="coiled-coil region" evidence="1">
    <location>
        <begin position="745"/>
        <end position="772"/>
    </location>
</feature>
<keyword evidence="5" id="KW-1185">Reference proteome</keyword>
<evidence type="ECO:0000256" key="1">
    <source>
        <dbReference type="SAM" id="Coils"/>
    </source>
</evidence>
<comment type="caution">
    <text evidence="4">The sequence shown here is derived from an EMBL/GenBank/DDBJ whole genome shotgun (WGS) entry which is preliminary data.</text>
</comment>
<dbReference type="PROSITE" id="PS51840">
    <property type="entry name" value="C2_NT"/>
    <property type="match status" value="1"/>
</dbReference>
<feature type="compositionally biased region" description="Basic and acidic residues" evidence="2">
    <location>
        <begin position="359"/>
        <end position="373"/>
    </location>
</feature>
<gene>
    <name evidence="4" type="ORF">AB1Y20_010428</name>
</gene>
<dbReference type="Proteomes" id="UP001515480">
    <property type="component" value="Unassembled WGS sequence"/>
</dbReference>